<evidence type="ECO:0000259" key="7">
    <source>
        <dbReference type="SMART" id="SM01020"/>
    </source>
</evidence>
<reference evidence="8" key="1">
    <citation type="submission" date="2021-01" db="EMBL/GenBank/DDBJ databases">
        <authorList>
            <person name="Corre E."/>
            <person name="Pelletier E."/>
            <person name="Niang G."/>
            <person name="Scheremetjew M."/>
            <person name="Finn R."/>
            <person name="Kale V."/>
            <person name="Holt S."/>
            <person name="Cochrane G."/>
            <person name="Meng A."/>
            <person name="Brown T."/>
            <person name="Cohen L."/>
        </authorList>
    </citation>
    <scope>NUCLEOTIDE SEQUENCE</scope>
    <source>
        <strain evidence="8">GSBS06</strain>
    </source>
</reference>
<dbReference type="GO" id="GO:0016192">
    <property type="term" value="P:vesicle-mediated transport"/>
    <property type="evidence" value="ECO:0007669"/>
    <property type="project" value="InterPro"/>
</dbReference>
<dbReference type="InterPro" id="IPR012295">
    <property type="entry name" value="TBP_dom_sf"/>
</dbReference>
<name>A0A6S8DQV5_9STRA</name>
<dbReference type="InterPro" id="IPR016342">
    <property type="entry name" value="AP_complex_bsu_1_2_4"/>
</dbReference>
<dbReference type="InterPro" id="IPR026739">
    <property type="entry name" value="AP_beta"/>
</dbReference>
<organism evidence="8">
    <name type="scientific">Aplanochytrium stocchinoi</name>
    <dbReference type="NCBI Taxonomy" id="215587"/>
    <lineage>
        <taxon>Eukaryota</taxon>
        <taxon>Sar</taxon>
        <taxon>Stramenopiles</taxon>
        <taxon>Bigyra</taxon>
        <taxon>Labyrinthulomycetes</taxon>
        <taxon>Thraustochytrida</taxon>
        <taxon>Thraustochytriidae</taxon>
        <taxon>Aplanochytrium</taxon>
    </lineage>
</organism>
<sequence length="785" mass="88297">MVKAGEAQGSASAPAYFVDSKKGEVNELKALLRNQSVERDANRKRDVIKKVIAYMTLGYDVSRLFGEMVMASSTADIIVKKMCYLYLSNYAKSNEELATLCINTMTKDCQDSDPMVRGLALRSLSSLGLESTIEYLLPVLHKGLRDSSAYVRRNAVMAVLKLYQLRPELVKDVDDGDVDFVDRLYNMIQDRDTTVTSACLMVLTEVMMEEGGIAINDKLVMHLLNRIREFTEWGQCIVLDLCAKYRPKTKEETFAIMNILDGELKVANSAVVLGTTKCFLRYADTLPDLKVSIYSRLKQPILTLMTGANRELRYSLLKHIHVMVMRCPGIFDAEFKQFYCHYNEPMHVKFVKLKILPELTNEENVHELVAELSEYVADVNQEMAKAALDAFGRIAVKIPAGADGIINQLLDFINMEIDYVRSGVVCVIKDLLRKYPDRSADVLPALPRCLRKIEDPIGRAAVIFMLGEYAREMRQTPYLLENLIENYDNENDVEVKIALLTATVKVFFKRAPECVDMLKVLLTNVLNDTSDTDLHDRSLLYYRLLQQGNIGNVAAKVIGSGKDVVTTFTEERASGMKQKLFEEFNTLSVIYEKPSEQFIEPQYRESKSDETNPVDEDFGLDDLDDSRPAADMHQNIVQETVANDNSADILGDLLDLGTNTTGSEAGNDSRWHLMSGASIDQNTFQSKWESLPQATFMDLHLCSTPTVEQLESAAGQQNIMCIASGDLGPEMKFYFYGQDSSLVFYFCEVGLTKSDSHFTAAIKTENPKHADEFANIMTTALMNFL</sequence>
<dbReference type="PANTHER" id="PTHR11134">
    <property type="entry name" value="ADAPTOR COMPLEX SUBUNIT BETA FAMILY MEMBER"/>
    <property type="match status" value="1"/>
</dbReference>
<comment type="similarity">
    <text evidence="2 6">Belongs to the adaptor complexes large subunit family.</text>
</comment>
<evidence type="ECO:0000256" key="6">
    <source>
        <dbReference type="PIRNR" id="PIRNR002291"/>
    </source>
</evidence>
<keyword evidence="4 6" id="KW-0653">Protein transport</keyword>
<dbReference type="Pfam" id="PF09066">
    <property type="entry name" value="B2-adapt-app_C"/>
    <property type="match status" value="1"/>
</dbReference>
<evidence type="ECO:0000256" key="3">
    <source>
        <dbReference type="ARBA" id="ARBA00022448"/>
    </source>
</evidence>
<gene>
    <name evidence="8" type="ORF">ASTO00021_LOCUS11413</name>
    <name evidence="9" type="ORF">ASTO00021_LOCUS11414</name>
</gene>
<keyword evidence="5 6" id="KW-0472">Membrane</keyword>
<dbReference type="GO" id="GO:0030131">
    <property type="term" value="C:clathrin adaptor complex"/>
    <property type="evidence" value="ECO:0007669"/>
    <property type="project" value="InterPro"/>
</dbReference>
<dbReference type="EMBL" id="HBIN01015039">
    <property type="protein sequence ID" value="CAE0441281.1"/>
    <property type="molecule type" value="Transcribed_RNA"/>
</dbReference>
<dbReference type="Pfam" id="PF01602">
    <property type="entry name" value="Adaptin_N"/>
    <property type="match status" value="1"/>
</dbReference>
<accession>A0A6S8DQV5</accession>
<keyword evidence="3 6" id="KW-0813">Transport</keyword>
<dbReference type="PIRSF" id="PIRSF002291">
    <property type="entry name" value="AP_complex_beta"/>
    <property type="match status" value="1"/>
</dbReference>
<protein>
    <recommendedName>
        <fullName evidence="6">AP complex subunit beta</fullName>
    </recommendedName>
</protein>
<dbReference type="SUPFAM" id="SSF48371">
    <property type="entry name" value="ARM repeat"/>
    <property type="match status" value="1"/>
</dbReference>
<dbReference type="InterPro" id="IPR016024">
    <property type="entry name" value="ARM-type_fold"/>
</dbReference>
<evidence type="ECO:0000256" key="2">
    <source>
        <dbReference type="ARBA" id="ARBA00006613"/>
    </source>
</evidence>
<dbReference type="GO" id="GO:0030276">
    <property type="term" value="F:clathrin binding"/>
    <property type="evidence" value="ECO:0007669"/>
    <property type="project" value="InterPro"/>
</dbReference>
<evidence type="ECO:0000313" key="8">
    <source>
        <dbReference type="EMBL" id="CAE0441278.1"/>
    </source>
</evidence>
<dbReference type="AlphaFoldDB" id="A0A6S8DQV5"/>
<dbReference type="SMART" id="SM01020">
    <property type="entry name" value="B2-adapt-app_C"/>
    <property type="match status" value="1"/>
</dbReference>
<evidence type="ECO:0000256" key="4">
    <source>
        <dbReference type="ARBA" id="ARBA00022927"/>
    </source>
</evidence>
<feature type="domain" description="Beta-adaptin appendage C-terminal subdomain" evidence="7">
    <location>
        <begin position="673"/>
        <end position="782"/>
    </location>
</feature>
<dbReference type="GO" id="GO:0012505">
    <property type="term" value="C:endomembrane system"/>
    <property type="evidence" value="ECO:0007669"/>
    <property type="project" value="UniProtKB-SubCell"/>
</dbReference>
<evidence type="ECO:0000313" key="9">
    <source>
        <dbReference type="EMBL" id="CAE0441281.1"/>
    </source>
</evidence>
<dbReference type="InterPro" id="IPR002553">
    <property type="entry name" value="Clathrin/coatomer_adapt-like_N"/>
</dbReference>
<proteinExistence type="inferred from homology"/>
<evidence type="ECO:0000256" key="5">
    <source>
        <dbReference type="ARBA" id="ARBA00023136"/>
    </source>
</evidence>
<dbReference type="InterPro" id="IPR015151">
    <property type="entry name" value="B-adaptin_app_sub_C"/>
</dbReference>
<dbReference type="InterPro" id="IPR011989">
    <property type="entry name" value="ARM-like"/>
</dbReference>
<evidence type="ECO:0000256" key="1">
    <source>
        <dbReference type="ARBA" id="ARBA00004308"/>
    </source>
</evidence>
<dbReference type="GO" id="GO:0006886">
    <property type="term" value="P:intracellular protein transport"/>
    <property type="evidence" value="ECO:0007669"/>
    <property type="project" value="InterPro"/>
</dbReference>
<dbReference type="FunFam" id="1.25.10.10:FF:000113">
    <property type="entry name" value="Beta-adaptin-like protein A"/>
    <property type="match status" value="1"/>
</dbReference>
<dbReference type="EMBL" id="HBIN01015038">
    <property type="protein sequence ID" value="CAE0441278.1"/>
    <property type="molecule type" value="Transcribed_RNA"/>
</dbReference>
<comment type="subcellular location">
    <subcellularLocation>
        <location evidence="1">Endomembrane system</location>
    </subcellularLocation>
</comment>
<dbReference type="Gene3D" id="1.25.10.10">
    <property type="entry name" value="Leucine-rich Repeat Variant"/>
    <property type="match status" value="1"/>
</dbReference>
<dbReference type="Gene3D" id="3.30.310.10">
    <property type="entry name" value="TATA-Binding Protein"/>
    <property type="match status" value="1"/>
</dbReference>